<evidence type="ECO:0000256" key="1">
    <source>
        <dbReference type="SAM" id="SignalP"/>
    </source>
</evidence>
<comment type="caution">
    <text evidence="2">The sequence shown here is derived from an EMBL/GenBank/DDBJ whole genome shotgun (WGS) entry which is preliminary data.</text>
</comment>
<dbReference type="RefSeq" id="WP_349083485.1">
    <property type="nucleotide sequence ID" value="NZ_JBBNFW010000161.1"/>
</dbReference>
<evidence type="ECO:0008006" key="4">
    <source>
        <dbReference type="Google" id="ProtNLM"/>
    </source>
</evidence>
<feature type="chain" id="PRO_5046474691" description="SipW-cognate class signal peptide" evidence="1">
    <location>
        <begin position="30"/>
        <end position="241"/>
    </location>
</feature>
<keyword evidence="3" id="KW-1185">Reference proteome</keyword>
<gene>
    <name evidence="2" type="ORF">AAAX94_09435</name>
</gene>
<reference evidence="2 3" key="1">
    <citation type="submission" date="2024-04" db="EMBL/GenBank/DDBJ databases">
        <title>Human intestinal bacterial collection.</title>
        <authorList>
            <person name="Pauvert C."/>
            <person name="Hitch T.C.A."/>
            <person name="Clavel T."/>
        </authorList>
    </citation>
    <scope>NUCLEOTIDE SEQUENCE [LARGE SCALE GENOMIC DNA]</scope>
    <source>
        <strain evidence="2 3">CLA-AA-H161</strain>
    </source>
</reference>
<dbReference type="EMBL" id="JBBNFW010000161">
    <property type="protein sequence ID" value="MEQ2413240.1"/>
    <property type="molecule type" value="Genomic_DNA"/>
</dbReference>
<feature type="signal peptide" evidence="1">
    <location>
        <begin position="1"/>
        <end position="29"/>
    </location>
</feature>
<protein>
    <recommendedName>
        <fullName evidence="4">SipW-cognate class signal peptide</fullName>
    </recommendedName>
</protein>
<accession>A0ABV1CLH2</accession>
<dbReference type="Proteomes" id="UP001470752">
    <property type="component" value="Unassembled WGS sequence"/>
</dbReference>
<sequence>MMKNKAMRIAAGAGVTTLLTMSVISGSFAKYITSGTGTDSARTAKFGVTVTANGTMFASEYAKDDENVVGTIVKSVVSSGGESDHVVAPGTKGELLNATITGKPEVAVKVSYEPTLTLNGWEYTDEGSASSEYFPIIFKVGDKKYGITGMKDSTGAKITNGSANVEALKTAVENAIRAYSKDYAANTDLSGIGADGFVDVSWEWAYNGNSDEKDTYLGDQAAANKASTVELSMKTTVTQID</sequence>
<evidence type="ECO:0000313" key="2">
    <source>
        <dbReference type="EMBL" id="MEQ2413240.1"/>
    </source>
</evidence>
<proteinExistence type="predicted"/>
<evidence type="ECO:0000313" key="3">
    <source>
        <dbReference type="Proteomes" id="UP001470752"/>
    </source>
</evidence>
<organism evidence="2 3">
    <name type="scientific">Blautia acetigignens</name>
    <dbReference type="NCBI Taxonomy" id="2981783"/>
    <lineage>
        <taxon>Bacteria</taxon>
        <taxon>Bacillati</taxon>
        <taxon>Bacillota</taxon>
        <taxon>Clostridia</taxon>
        <taxon>Lachnospirales</taxon>
        <taxon>Lachnospiraceae</taxon>
        <taxon>Blautia</taxon>
    </lineage>
</organism>
<name>A0ABV1CLH2_9FIRM</name>
<keyword evidence="1" id="KW-0732">Signal</keyword>